<evidence type="ECO:0000259" key="2">
    <source>
        <dbReference type="Pfam" id="PF00535"/>
    </source>
</evidence>
<organism evidence="3 4">
    <name type="scientific">Amycolatopsis cihanbeyliensis</name>
    <dbReference type="NCBI Taxonomy" id="1128664"/>
    <lineage>
        <taxon>Bacteria</taxon>
        <taxon>Bacillati</taxon>
        <taxon>Actinomycetota</taxon>
        <taxon>Actinomycetes</taxon>
        <taxon>Pseudonocardiales</taxon>
        <taxon>Pseudonocardiaceae</taxon>
        <taxon>Amycolatopsis</taxon>
    </lineage>
</organism>
<gene>
    <name evidence="3" type="ORF">FB471_3010</name>
</gene>
<feature type="region of interest" description="Disordered" evidence="1">
    <location>
        <begin position="250"/>
        <end position="282"/>
    </location>
</feature>
<keyword evidence="3" id="KW-0808">Transferase</keyword>
<sequence length="282" mass="30649">MATLSLITVVTPVINGGHHYLPETYESIRKQELPPGWSWQWCVQEDGDTGEPGALLPDDSRISYGTALPGRAGVTRTMALSRARGTLIRTLDADDVLLPGALARDIEALNRVGWCTSAALDLHADGTMTPGPNDPPDGPLPAEFFYREQQENRLSVLAATFAAHIDLVWALGGWTALTGAETIGLLLAAEAVSAGEFIAEPSMLYRKHGDQTTASERYWDDGESDARLTIALERAKALRGMGWKWQQPRPFDPAACEAEEQDRAQLPPEGRQAAAMARMTTQ</sequence>
<dbReference type="EMBL" id="VFML01000001">
    <property type="protein sequence ID" value="TQJ03255.1"/>
    <property type="molecule type" value="Genomic_DNA"/>
</dbReference>
<dbReference type="SUPFAM" id="SSF53448">
    <property type="entry name" value="Nucleotide-diphospho-sugar transferases"/>
    <property type="match status" value="1"/>
</dbReference>
<name>A0A542DJZ7_AMYCI</name>
<feature type="domain" description="Glycosyltransferase 2-like" evidence="2">
    <location>
        <begin position="8"/>
        <end position="111"/>
    </location>
</feature>
<dbReference type="RefSeq" id="WP_141998845.1">
    <property type="nucleotide sequence ID" value="NZ_VFML01000001.1"/>
</dbReference>
<accession>A0A542DJZ7</accession>
<proteinExistence type="predicted"/>
<dbReference type="AlphaFoldDB" id="A0A542DJZ7"/>
<comment type="caution">
    <text evidence="3">The sequence shown here is derived from an EMBL/GenBank/DDBJ whole genome shotgun (WGS) entry which is preliminary data.</text>
</comment>
<dbReference type="InterPro" id="IPR029044">
    <property type="entry name" value="Nucleotide-diphossugar_trans"/>
</dbReference>
<dbReference type="Proteomes" id="UP000320876">
    <property type="component" value="Unassembled WGS sequence"/>
</dbReference>
<dbReference type="Pfam" id="PF00535">
    <property type="entry name" value="Glycos_transf_2"/>
    <property type="match status" value="1"/>
</dbReference>
<dbReference type="OrthoDB" id="4529776at2"/>
<dbReference type="GO" id="GO:0016740">
    <property type="term" value="F:transferase activity"/>
    <property type="evidence" value="ECO:0007669"/>
    <property type="project" value="UniProtKB-KW"/>
</dbReference>
<keyword evidence="4" id="KW-1185">Reference proteome</keyword>
<reference evidence="3 4" key="1">
    <citation type="submission" date="2019-06" db="EMBL/GenBank/DDBJ databases">
        <title>Sequencing the genomes of 1000 actinobacteria strains.</title>
        <authorList>
            <person name="Klenk H.-P."/>
        </authorList>
    </citation>
    <scope>NUCLEOTIDE SEQUENCE [LARGE SCALE GENOMIC DNA]</scope>
    <source>
        <strain evidence="3 4">DSM 45679</strain>
    </source>
</reference>
<evidence type="ECO:0000313" key="4">
    <source>
        <dbReference type="Proteomes" id="UP000320876"/>
    </source>
</evidence>
<evidence type="ECO:0000256" key="1">
    <source>
        <dbReference type="SAM" id="MobiDB-lite"/>
    </source>
</evidence>
<evidence type="ECO:0000313" key="3">
    <source>
        <dbReference type="EMBL" id="TQJ03255.1"/>
    </source>
</evidence>
<protein>
    <submittedName>
        <fullName evidence="3">Glycosyl transferase family 2</fullName>
    </submittedName>
</protein>
<dbReference type="InterPro" id="IPR001173">
    <property type="entry name" value="Glyco_trans_2-like"/>
</dbReference>
<dbReference type="Gene3D" id="3.90.550.10">
    <property type="entry name" value="Spore Coat Polysaccharide Biosynthesis Protein SpsA, Chain A"/>
    <property type="match status" value="1"/>
</dbReference>